<dbReference type="EMBL" id="CP036272">
    <property type="protein sequence ID" value="QDT61546.1"/>
    <property type="molecule type" value="Genomic_DNA"/>
</dbReference>
<dbReference type="RefSeq" id="WP_145275693.1">
    <property type="nucleotide sequence ID" value="NZ_CP036272.1"/>
</dbReference>
<dbReference type="AlphaFoldDB" id="A0A517SZI0"/>
<dbReference type="OrthoDB" id="271886at2"/>
<keyword evidence="1" id="KW-0175">Coiled coil</keyword>
<evidence type="ECO:0000256" key="1">
    <source>
        <dbReference type="SAM" id="Coils"/>
    </source>
</evidence>
<organism evidence="2 3">
    <name type="scientific">Stieleria bergensis</name>
    <dbReference type="NCBI Taxonomy" id="2528025"/>
    <lineage>
        <taxon>Bacteria</taxon>
        <taxon>Pseudomonadati</taxon>
        <taxon>Planctomycetota</taxon>
        <taxon>Planctomycetia</taxon>
        <taxon>Pirellulales</taxon>
        <taxon>Pirellulaceae</taxon>
        <taxon>Stieleria</taxon>
    </lineage>
</organism>
<dbReference type="Gene3D" id="1.10.287.2610">
    <property type="match status" value="1"/>
</dbReference>
<evidence type="ECO:0000313" key="2">
    <source>
        <dbReference type="EMBL" id="QDT61546.1"/>
    </source>
</evidence>
<proteinExistence type="predicted"/>
<feature type="coiled-coil region" evidence="1">
    <location>
        <begin position="63"/>
        <end position="104"/>
    </location>
</feature>
<feature type="coiled-coil region" evidence="1">
    <location>
        <begin position="156"/>
        <end position="190"/>
    </location>
</feature>
<evidence type="ECO:0000313" key="3">
    <source>
        <dbReference type="Proteomes" id="UP000315003"/>
    </source>
</evidence>
<reference evidence="2 3" key="1">
    <citation type="submission" date="2019-02" db="EMBL/GenBank/DDBJ databases">
        <title>Deep-cultivation of Planctomycetes and their phenomic and genomic characterization uncovers novel biology.</title>
        <authorList>
            <person name="Wiegand S."/>
            <person name="Jogler M."/>
            <person name="Boedeker C."/>
            <person name="Pinto D."/>
            <person name="Vollmers J."/>
            <person name="Rivas-Marin E."/>
            <person name="Kohn T."/>
            <person name="Peeters S.H."/>
            <person name="Heuer A."/>
            <person name="Rast P."/>
            <person name="Oberbeckmann S."/>
            <person name="Bunk B."/>
            <person name="Jeske O."/>
            <person name="Meyerdierks A."/>
            <person name="Storesund J.E."/>
            <person name="Kallscheuer N."/>
            <person name="Luecker S."/>
            <person name="Lage O.M."/>
            <person name="Pohl T."/>
            <person name="Merkel B.J."/>
            <person name="Hornburger P."/>
            <person name="Mueller R.-W."/>
            <person name="Bruemmer F."/>
            <person name="Labrenz M."/>
            <person name="Spormann A.M."/>
            <person name="Op den Camp H."/>
            <person name="Overmann J."/>
            <person name="Amann R."/>
            <person name="Jetten M.S.M."/>
            <person name="Mascher T."/>
            <person name="Medema M.H."/>
            <person name="Devos D.P."/>
            <person name="Kaster A.-K."/>
            <person name="Ovreas L."/>
            <person name="Rohde M."/>
            <person name="Galperin M.Y."/>
            <person name="Jogler C."/>
        </authorList>
    </citation>
    <scope>NUCLEOTIDE SEQUENCE [LARGE SCALE GENOMIC DNA]</scope>
    <source>
        <strain evidence="2 3">SV_7m_r</strain>
    </source>
</reference>
<gene>
    <name evidence="2" type="ORF">SV7mr_40830</name>
</gene>
<keyword evidence="3" id="KW-1185">Reference proteome</keyword>
<dbReference type="Proteomes" id="UP000315003">
    <property type="component" value="Chromosome"/>
</dbReference>
<accession>A0A517SZI0</accession>
<name>A0A517SZI0_9BACT</name>
<protein>
    <recommendedName>
        <fullName evidence="4">Chromosome partition protein Smc</fullName>
    </recommendedName>
</protein>
<evidence type="ECO:0008006" key="4">
    <source>
        <dbReference type="Google" id="ProtNLM"/>
    </source>
</evidence>
<sequence length="273" mass="30730">MLKKAIVTGGAVALLSTLAVGLPAVSYLRCGVTSLTESANDAMPLEWKLKQARQMIGDLKPEIQKNAKRIATEKIEVTRLEKELKETDQRLIKAEEDIERLTDDLNADLPEYTYAGHRYTSAQVKEDVGNRFKRFKTRQATADKLRQMLGARQASLTTAERRMDEMLSAKRQLEVEVENLQARLGALRLAETTSTLALDDSHLSNTRRLLDDIATNIDVQEETLNVDVEYFGEINLDEPNDEDLLDEIASYFGDKDQAEKQEDSSELVAIQLD</sequence>